<dbReference type="Gramene" id="TraesSTA3D03G01821370.1">
    <property type="protein sequence ID" value="TraesSTA3D03G01821370.1"/>
    <property type="gene ID" value="TraesSTA3D03G01821370"/>
</dbReference>
<evidence type="ECO:0000313" key="16">
    <source>
        <dbReference type="Proteomes" id="UP000019116"/>
    </source>
</evidence>
<keyword evidence="16" id="KW-1185">Reference proteome</keyword>
<evidence type="ECO:0000256" key="10">
    <source>
        <dbReference type="ARBA" id="ARBA00023136"/>
    </source>
</evidence>
<feature type="transmembrane region" description="Helical" evidence="12">
    <location>
        <begin position="1047"/>
        <end position="1074"/>
    </location>
</feature>
<keyword evidence="4" id="KW-0433">Leucine-rich repeat</keyword>
<reference evidence="15" key="2">
    <citation type="submission" date="2018-10" db="UniProtKB">
        <authorList>
            <consortium name="EnsemblPlants"/>
        </authorList>
    </citation>
    <scope>IDENTIFICATION</scope>
</reference>
<dbReference type="Gramene" id="TraesARI3D03G01858980.1">
    <property type="protein sequence ID" value="TraesARI3D03G01858980.1"/>
    <property type="gene ID" value="TraesARI3D03G01858980"/>
</dbReference>
<evidence type="ECO:0000256" key="1">
    <source>
        <dbReference type="ARBA" id="ARBA00004251"/>
    </source>
</evidence>
<organism evidence="15">
    <name type="scientific">Triticum aestivum</name>
    <name type="common">Wheat</name>
    <dbReference type="NCBI Taxonomy" id="4565"/>
    <lineage>
        <taxon>Eukaryota</taxon>
        <taxon>Viridiplantae</taxon>
        <taxon>Streptophyta</taxon>
        <taxon>Embryophyta</taxon>
        <taxon>Tracheophyta</taxon>
        <taxon>Spermatophyta</taxon>
        <taxon>Magnoliopsida</taxon>
        <taxon>Liliopsida</taxon>
        <taxon>Poales</taxon>
        <taxon>Poaceae</taxon>
        <taxon>BOP clade</taxon>
        <taxon>Pooideae</taxon>
        <taxon>Triticodae</taxon>
        <taxon>Triticeae</taxon>
        <taxon>Triticinae</taxon>
        <taxon>Triticum</taxon>
    </lineage>
</organism>
<evidence type="ECO:0000256" key="4">
    <source>
        <dbReference type="ARBA" id="ARBA00022614"/>
    </source>
</evidence>
<dbReference type="SUPFAM" id="SSF52047">
    <property type="entry name" value="RNI-like"/>
    <property type="match status" value="1"/>
</dbReference>
<evidence type="ECO:0000259" key="14">
    <source>
        <dbReference type="Pfam" id="PF23598"/>
    </source>
</evidence>
<dbReference type="PANTHER" id="PTHR48061">
    <property type="entry name" value="LEUCINE-RICH REPEAT RECEPTOR PROTEIN KINASE EMS1-LIKE-RELATED"/>
    <property type="match status" value="1"/>
</dbReference>
<dbReference type="Gramene" id="TraesJUL3D03G01844730.1">
    <property type="protein sequence ID" value="TraesJUL3D03G01844730.1"/>
    <property type="gene ID" value="TraesJUL3D03G01844730"/>
</dbReference>
<keyword evidence="10 12" id="KW-0472">Membrane</keyword>
<dbReference type="OMA" id="HRITCDE"/>
<dbReference type="Pfam" id="PF08263">
    <property type="entry name" value="LRRNT_2"/>
    <property type="match status" value="1"/>
</dbReference>
<dbReference type="Proteomes" id="UP000019116">
    <property type="component" value="Chromosome 3D"/>
</dbReference>
<keyword evidence="3" id="KW-1003">Cell membrane</keyword>
<keyword evidence="6 12" id="KW-0812">Transmembrane</keyword>
<dbReference type="FunFam" id="3.80.10.10:FF:000111">
    <property type="entry name" value="LRR receptor-like serine/threonine-protein kinase ERECTA"/>
    <property type="match status" value="1"/>
</dbReference>
<dbReference type="PANTHER" id="PTHR48061:SF44">
    <property type="entry name" value="LEUCINE-RICH REPEAT-CONTAINING N-TERMINAL PLANT-TYPE DOMAIN-CONTAINING PROTEIN"/>
    <property type="match status" value="1"/>
</dbReference>
<evidence type="ECO:0000256" key="3">
    <source>
        <dbReference type="ARBA" id="ARBA00022475"/>
    </source>
</evidence>
<dbReference type="InterPro" id="IPR032675">
    <property type="entry name" value="LRR_dom_sf"/>
</dbReference>
<dbReference type="Gramene" id="TraesNOR3D03G01853420.1">
    <property type="protein sequence ID" value="TraesNOR3D03G01853420.1"/>
    <property type="gene ID" value="TraesNOR3D03G01853420"/>
</dbReference>
<dbReference type="Gramene" id="TraesLAC3D03G01768170.1">
    <property type="protein sequence ID" value="TraesLAC3D03G01768170.1"/>
    <property type="gene ID" value="TraesLAC3D03G01768170"/>
</dbReference>
<keyword evidence="7" id="KW-0732">Signal</keyword>
<dbReference type="InterPro" id="IPR013210">
    <property type="entry name" value="LRR_N_plant-typ"/>
</dbReference>
<dbReference type="InterPro" id="IPR003591">
    <property type="entry name" value="Leu-rich_rpt_typical-subtyp"/>
</dbReference>
<dbReference type="Pfam" id="PF13855">
    <property type="entry name" value="LRR_8"/>
    <property type="match status" value="2"/>
</dbReference>
<dbReference type="InterPro" id="IPR055414">
    <property type="entry name" value="LRR_R13L4/SHOC2-like"/>
</dbReference>
<dbReference type="Gramene" id="TraesCAD_scaffold_113458_01G000100.1">
    <property type="protein sequence ID" value="TraesCAD_scaffold_113458_01G000100.1"/>
    <property type="gene ID" value="TraesCAD_scaffold_113458_01G000100"/>
</dbReference>
<feature type="domain" description="Leucine-rich repeat-containing N-terminal plant-type" evidence="13">
    <location>
        <begin position="18"/>
        <end position="57"/>
    </location>
</feature>
<proteinExistence type="inferred from homology"/>
<keyword evidence="11" id="KW-0325">Glycoprotein</keyword>
<dbReference type="Pfam" id="PF23598">
    <property type="entry name" value="LRR_14"/>
    <property type="match status" value="1"/>
</dbReference>
<dbReference type="SMART" id="SM00369">
    <property type="entry name" value="LRR_TYP"/>
    <property type="match status" value="12"/>
</dbReference>
<dbReference type="PRINTS" id="PR00019">
    <property type="entry name" value="LEURICHRPT"/>
</dbReference>
<dbReference type="InterPro" id="IPR046956">
    <property type="entry name" value="RLP23-like"/>
</dbReference>
<keyword evidence="5" id="KW-1070">Brassinosteroid signaling pathway</keyword>
<evidence type="ECO:0000256" key="2">
    <source>
        <dbReference type="ARBA" id="ARBA00009592"/>
    </source>
</evidence>
<keyword evidence="9 12" id="KW-1133">Transmembrane helix</keyword>
<evidence type="ECO:0000256" key="12">
    <source>
        <dbReference type="SAM" id="Phobius"/>
    </source>
</evidence>
<dbReference type="FunFam" id="3.80.10.10:FF:000095">
    <property type="entry name" value="LRR receptor-like serine/threonine-protein kinase GSO1"/>
    <property type="match status" value="2"/>
</dbReference>
<dbReference type="RefSeq" id="XP_044352972.1">
    <property type="nucleotide sequence ID" value="XM_044497037.1"/>
</dbReference>
<evidence type="ECO:0000313" key="15">
    <source>
        <dbReference type="EnsemblPlants" id="TraesCS3D02G102100.1"/>
    </source>
</evidence>
<dbReference type="STRING" id="4565.A0A3B6GS39"/>
<comment type="subcellular location">
    <subcellularLocation>
        <location evidence="1">Cell membrane</location>
        <topology evidence="1">Single-pass type I membrane protein</topology>
    </subcellularLocation>
</comment>
<dbReference type="Gramene" id="TraesROB_scaffold_119156_01G000200.1">
    <property type="protein sequence ID" value="TraesROB_scaffold_119156_01G000200.1"/>
    <property type="gene ID" value="TraesROB_scaffold_119156_01G000200"/>
</dbReference>
<dbReference type="Gramene" id="TraesLDM3D03G01824890.1">
    <property type="protein sequence ID" value="TraesLDM3D03G01824890.1"/>
    <property type="gene ID" value="TraesLDM3D03G01824890"/>
</dbReference>
<dbReference type="OrthoDB" id="1394818at2759"/>
<dbReference type="Gramene" id="TraesCS3D02G102100.1">
    <property type="protein sequence ID" value="TraesCS3D02G102100.1"/>
    <property type="gene ID" value="TraesCS3D02G102100"/>
</dbReference>
<evidence type="ECO:0000256" key="11">
    <source>
        <dbReference type="ARBA" id="ARBA00023180"/>
    </source>
</evidence>
<dbReference type="PaxDb" id="4565-Traes_3DS_7DA6A8B01.2"/>
<dbReference type="Gramene" id="TraesWEE_scaffold_077105_01G000100.1">
    <property type="protein sequence ID" value="TraesWEE_scaffold_077105_01G000100.1"/>
    <property type="gene ID" value="TraesWEE_scaffold_077105_01G000100"/>
</dbReference>
<evidence type="ECO:0000256" key="9">
    <source>
        <dbReference type="ARBA" id="ARBA00022989"/>
    </source>
</evidence>
<dbReference type="Gene3D" id="3.80.10.10">
    <property type="entry name" value="Ribonuclease Inhibitor"/>
    <property type="match status" value="6"/>
</dbReference>
<evidence type="ECO:0000256" key="7">
    <source>
        <dbReference type="ARBA" id="ARBA00022729"/>
    </source>
</evidence>
<dbReference type="GO" id="GO:0005886">
    <property type="term" value="C:plasma membrane"/>
    <property type="evidence" value="ECO:0007669"/>
    <property type="project" value="UniProtKB-SubCell"/>
</dbReference>
<sequence>MLLPTNAAAKHNTTVPCHPDQASSLLQLKQSFIDVDAKLASWRAGSDCCHWEGVACDVSSGRVVSLDLCGYNLMSRRFDPAIFNLTSLRNLSLAYNDFGAANLPSYGFEHLTNIIHLNFSLTNFFGQIPIGIARLKNLVTLDFSDNYGLYLQEPKFQTFMANLSYLRELRLDGVDISTSGSTWSIVLADSVPQLQILSLFLCGMSGPIDPSFSRLRSLTIINLRNNKGLTGKVPEFFVDFSSLRILDISGCSFRGQFPTKIILMKSLRVLDLSRSPNISVCLPDFPVVNNLETLNLAGTTLSCDIRPSLTNLKSLKSLGLSNAGVSMELSLIVHNISTLNQLQLYGRDMETSVLSWIGKLTQLTYLKLDGYDFSQSVPSWIGNLASLEGLVIRDCNFPRTIPYQIGNLVNLKKLDLSGCNFSGSIPSTVGNLVRLEFLNIVGSNLSGQIPKFLFALPALQTLDLSSNQLSGTLEQFSAPWSSSLFSISLHQNELTGAIPKSFFRLNHLKYLELDSNRFTGTITLNSFWRLKSLSSLSLSYNMLSIVDEEDDNILTSLPNVNYLELASCNLTKIPRALRYLGGVINLNLSNNQINGVIPSRVWESWKDQLQFLNLSHSMLTSLEGSPSLLHMPYLSILDLSFNRLQGNIPIPVTLYFSSLFATYNEVLLDYSNNNFSSILDNFGKYVQNVNYLKLSKNKLTGHVPSSICSATKLTILDLSYNNLSGSIPSCLVGSGNLKILKLRENQFQGMLPEDIREGCTFQTIDLNGNQIEGKIPRSLLNCQDLELLDVGNNQIVGSFPSWLGALPQLRVLVLRSNQLNGTIWDIKGDSTINKYFSSLQILDLASNSFSGNLPKGWFNELNAMMENVNDEGQVIGHQTNLPDGFYQDTVTVTFKDLKLNFSKILTTFKVIDFSHNLFDGPIPESIGRLVWLHGLNMSYNNFTGQIPSQFSNLSQLESLDLSRNHITGEIPHELTSLTSLGCLDLSYNNLSGRIPQGNQFSTFSDNSFEGNEDLCGVPLSKECENQNSVSPSEVAPPEYESLWRDKLGVILLFAFVGLGFGVGFALAFLLQLYCSMEGWVSKQS</sequence>
<protein>
    <submittedName>
        <fullName evidence="15">Uncharacterized protein</fullName>
    </submittedName>
</protein>
<name>A0A3B6GS39_WHEAT</name>
<dbReference type="Gramene" id="TraesJAG3D03G01835200.1">
    <property type="protein sequence ID" value="TraesJAG3D03G01835200.1"/>
    <property type="gene ID" value="TraesJAG3D03G01835200"/>
</dbReference>
<comment type="similarity">
    <text evidence="2">Belongs to the RLP family.</text>
</comment>
<dbReference type="SUPFAM" id="SSF52058">
    <property type="entry name" value="L domain-like"/>
    <property type="match status" value="3"/>
</dbReference>
<dbReference type="InterPro" id="IPR001611">
    <property type="entry name" value="Leu-rich_rpt"/>
</dbReference>
<dbReference type="Gramene" id="TraesMAC3D03G01825090.1">
    <property type="protein sequence ID" value="TraesMAC3D03G01825090.1"/>
    <property type="gene ID" value="TraesMAC3D03G01825090"/>
</dbReference>
<dbReference type="Pfam" id="PF00560">
    <property type="entry name" value="LRR_1"/>
    <property type="match status" value="2"/>
</dbReference>
<evidence type="ECO:0000259" key="13">
    <source>
        <dbReference type="Pfam" id="PF08263"/>
    </source>
</evidence>
<accession>A0A3B6GS39</accession>
<dbReference type="Gramene" id="TraesCLE_scaffold_046482_01G000100.1">
    <property type="protein sequence ID" value="TraesCLE_scaffold_046482_01G000100.1"/>
    <property type="gene ID" value="TraesCLE_scaffold_046482_01G000100"/>
</dbReference>
<dbReference type="Gramene" id="TraesCS3D03G0208000.1">
    <property type="protein sequence ID" value="TraesCS3D03G0208000.1.CDS"/>
    <property type="gene ID" value="TraesCS3D03G0208000"/>
</dbReference>
<dbReference type="Gramene" id="TraesSYM3D03G01849050.1">
    <property type="protein sequence ID" value="TraesSYM3D03G01849050.1"/>
    <property type="gene ID" value="TraesSYM3D03G01849050"/>
</dbReference>
<dbReference type="GeneID" id="123074096"/>
<evidence type="ECO:0000256" key="5">
    <source>
        <dbReference type="ARBA" id="ARBA00022626"/>
    </source>
</evidence>
<dbReference type="EnsemblPlants" id="TraesCS3D02G102100.1">
    <property type="protein sequence ID" value="TraesCS3D02G102100.1"/>
    <property type="gene ID" value="TraesCS3D02G102100"/>
</dbReference>
<dbReference type="GO" id="GO:0009742">
    <property type="term" value="P:brassinosteroid mediated signaling pathway"/>
    <property type="evidence" value="ECO:0007669"/>
    <property type="project" value="UniProtKB-KW"/>
</dbReference>
<dbReference type="SMR" id="A0A3B6GS39"/>
<dbReference type="PROSITE" id="PS51450">
    <property type="entry name" value="LRR"/>
    <property type="match status" value="2"/>
</dbReference>
<keyword evidence="8" id="KW-0677">Repeat</keyword>
<evidence type="ECO:0000256" key="8">
    <source>
        <dbReference type="ARBA" id="ARBA00022737"/>
    </source>
</evidence>
<evidence type="ECO:0000256" key="6">
    <source>
        <dbReference type="ARBA" id="ARBA00022692"/>
    </source>
</evidence>
<dbReference type="AlphaFoldDB" id="A0A3B6GS39"/>
<gene>
    <name evidence="15" type="primary">LOC123074096</name>
</gene>
<reference evidence="15" key="1">
    <citation type="submission" date="2018-08" db="EMBL/GenBank/DDBJ databases">
        <authorList>
            <person name="Rossello M."/>
        </authorList>
    </citation>
    <scope>NUCLEOTIDE SEQUENCE [LARGE SCALE GENOMIC DNA]</scope>
    <source>
        <strain evidence="15">cv. Chinese Spring</strain>
    </source>
</reference>
<feature type="domain" description="Disease resistance R13L4/SHOC-2-like LRR" evidence="14">
    <location>
        <begin position="348"/>
        <end position="567"/>
    </location>
</feature>